<keyword evidence="2" id="KW-1185">Reference proteome</keyword>
<dbReference type="EMBL" id="CM000127">
    <property type="protein sequence ID" value="EAY87693.1"/>
    <property type="molecule type" value="Genomic_DNA"/>
</dbReference>
<gene>
    <name evidence="1" type="ORF">OsI_09108</name>
</gene>
<reference evidence="1 2" key="1">
    <citation type="journal article" date="2005" name="PLoS Biol.">
        <title>The genomes of Oryza sativa: a history of duplications.</title>
        <authorList>
            <person name="Yu J."/>
            <person name="Wang J."/>
            <person name="Lin W."/>
            <person name="Li S."/>
            <person name="Li H."/>
            <person name="Zhou J."/>
            <person name="Ni P."/>
            <person name="Dong W."/>
            <person name="Hu S."/>
            <person name="Zeng C."/>
            <person name="Zhang J."/>
            <person name="Zhang Y."/>
            <person name="Li R."/>
            <person name="Xu Z."/>
            <person name="Li S."/>
            <person name="Li X."/>
            <person name="Zheng H."/>
            <person name="Cong L."/>
            <person name="Lin L."/>
            <person name="Yin J."/>
            <person name="Geng J."/>
            <person name="Li G."/>
            <person name="Shi J."/>
            <person name="Liu J."/>
            <person name="Lv H."/>
            <person name="Li J."/>
            <person name="Wang J."/>
            <person name="Deng Y."/>
            <person name="Ran L."/>
            <person name="Shi X."/>
            <person name="Wang X."/>
            <person name="Wu Q."/>
            <person name="Li C."/>
            <person name="Ren X."/>
            <person name="Wang J."/>
            <person name="Wang X."/>
            <person name="Li D."/>
            <person name="Liu D."/>
            <person name="Zhang X."/>
            <person name="Ji Z."/>
            <person name="Zhao W."/>
            <person name="Sun Y."/>
            <person name="Zhang Z."/>
            <person name="Bao J."/>
            <person name="Han Y."/>
            <person name="Dong L."/>
            <person name="Ji J."/>
            <person name="Chen P."/>
            <person name="Wu S."/>
            <person name="Liu J."/>
            <person name="Xiao Y."/>
            <person name="Bu D."/>
            <person name="Tan J."/>
            <person name="Yang L."/>
            <person name="Ye C."/>
            <person name="Zhang J."/>
            <person name="Xu J."/>
            <person name="Zhou Y."/>
            <person name="Yu Y."/>
            <person name="Zhang B."/>
            <person name="Zhuang S."/>
            <person name="Wei H."/>
            <person name="Liu B."/>
            <person name="Lei M."/>
            <person name="Yu H."/>
            <person name="Li Y."/>
            <person name="Xu H."/>
            <person name="Wei S."/>
            <person name="He X."/>
            <person name="Fang L."/>
            <person name="Zhang Z."/>
            <person name="Zhang Y."/>
            <person name="Huang X."/>
            <person name="Su Z."/>
            <person name="Tong W."/>
            <person name="Li J."/>
            <person name="Tong Z."/>
            <person name="Li S."/>
            <person name="Ye J."/>
            <person name="Wang L."/>
            <person name="Fang L."/>
            <person name="Lei T."/>
            <person name="Chen C."/>
            <person name="Chen H."/>
            <person name="Xu Z."/>
            <person name="Li H."/>
            <person name="Huang H."/>
            <person name="Zhang F."/>
            <person name="Xu H."/>
            <person name="Li N."/>
            <person name="Zhao C."/>
            <person name="Li S."/>
            <person name="Dong L."/>
            <person name="Huang Y."/>
            <person name="Li L."/>
            <person name="Xi Y."/>
            <person name="Qi Q."/>
            <person name="Li W."/>
            <person name="Zhang B."/>
            <person name="Hu W."/>
            <person name="Zhang Y."/>
            <person name="Tian X."/>
            <person name="Jiao Y."/>
            <person name="Liang X."/>
            <person name="Jin J."/>
            <person name="Gao L."/>
            <person name="Zheng W."/>
            <person name="Hao B."/>
            <person name="Liu S."/>
            <person name="Wang W."/>
            <person name="Yuan L."/>
            <person name="Cao M."/>
            <person name="McDermott J."/>
            <person name="Samudrala R."/>
            <person name="Wang J."/>
            <person name="Wong G.K."/>
            <person name="Yang H."/>
        </authorList>
    </citation>
    <scope>NUCLEOTIDE SEQUENCE [LARGE SCALE GENOMIC DNA]</scope>
    <source>
        <strain evidence="2">cv. 93-11</strain>
    </source>
</reference>
<dbReference type="Proteomes" id="UP000007015">
    <property type="component" value="Chromosome 2"/>
</dbReference>
<protein>
    <submittedName>
        <fullName evidence="1">Uncharacterized protein</fullName>
    </submittedName>
</protein>
<accession>A2XA33</accession>
<proteinExistence type="predicted"/>
<dbReference type="HOGENOM" id="CLU_2578091_0_0_1"/>
<sequence>MSEFPSHTDRNASGTRMHDAPRSTWLTLIIAWEFIGSPCYSRLQQWPLGVFEEKGIEEIEKIRKTRIPCMRRSDNSLSEPD</sequence>
<evidence type="ECO:0000313" key="1">
    <source>
        <dbReference type="EMBL" id="EAY87693.1"/>
    </source>
</evidence>
<organism evidence="1 2">
    <name type="scientific">Oryza sativa subsp. indica</name>
    <name type="common">Rice</name>
    <dbReference type="NCBI Taxonomy" id="39946"/>
    <lineage>
        <taxon>Eukaryota</taxon>
        <taxon>Viridiplantae</taxon>
        <taxon>Streptophyta</taxon>
        <taxon>Embryophyta</taxon>
        <taxon>Tracheophyta</taxon>
        <taxon>Spermatophyta</taxon>
        <taxon>Magnoliopsida</taxon>
        <taxon>Liliopsida</taxon>
        <taxon>Poales</taxon>
        <taxon>Poaceae</taxon>
        <taxon>BOP clade</taxon>
        <taxon>Oryzoideae</taxon>
        <taxon>Oryzeae</taxon>
        <taxon>Oryzinae</taxon>
        <taxon>Oryza</taxon>
        <taxon>Oryza sativa</taxon>
    </lineage>
</organism>
<evidence type="ECO:0000313" key="2">
    <source>
        <dbReference type="Proteomes" id="UP000007015"/>
    </source>
</evidence>
<name>A2XA33_ORYSI</name>
<dbReference type="Gramene" id="BGIOSGA005525-TA">
    <property type="protein sequence ID" value="BGIOSGA005525-PA"/>
    <property type="gene ID" value="BGIOSGA005525"/>
</dbReference>
<dbReference type="AlphaFoldDB" id="A2XA33"/>